<name>A0A518H0I9_9BACT</name>
<dbReference type="PANTHER" id="PTHR10344">
    <property type="entry name" value="THYMIDYLATE KINASE"/>
    <property type="match status" value="1"/>
</dbReference>
<keyword evidence="5 8" id="KW-0418">Kinase</keyword>
<dbReference type="GO" id="GO:0004798">
    <property type="term" value="F:dTMP kinase activity"/>
    <property type="evidence" value="ECO:0007669"/>
    <property type="project" value="UniProtKB-UniRule"/>
</dbReference>
<dbReference type="HAMAP" id="MF_00165">
    <property type="entry name" value="Thymidylate_kinase"/>
    <property type="match status" value="1"/>
</dbReference>
<dbReference type="Proteomes" id="UP000317835">
    <property type="component" value="Chromosome"/>
</dbReference>
<dbReference type="GO" id="GO:0006233">
    <property type="term" value="P:dTDP biosynthetic process"/>
    <property type="evidence" value="ECO:0007669"/>
    <property type="project" value="InterPro"/>
</dbReference>
<dbReference type="CDD" id="cd01672">
    <property type="entry name" value="TMPK"/>
    <property type="match status" value="1"/>
</dbReference>
<dbReference type="GO" id="GO:0005829">
    <property type="term" value="C:cytosol"/>
    <property type="evidence" value="ECO:0007669"/>
    <property type="project" value="TreeGrafter"/>
</dbReference>
<evidence type="ECO:0000256" key="8">
    <source>
        <dbReference type="HAMAP-Rule" id="MF_00165"/>
    </source>
</evidence>
<evidence type="ECO:0000256" key="1">
    <source>
        <dbReference type="ARBA" id="ARBA00009776"/>
    </source>
</evidence>
<dbReference type="InterPro" id="IPR039430">
    <property type="entry name" value="Thymidylate_kin-like_dom"/>
</dbReference>
<dbReference type="GO" id="GO:0006235">
    <property type="term" value="P:dTTP biosynthetic process"/>
    <property type="evidence" value="ECO:0007669"/>
    <property type="project" value="UniProtKB-UniRule"/>
</dbReference>
<keyword evidence="3 8" id="KW-0545">Nucleotide biosynthesis</keyword>
<protein>
    <recommendedName>
        <fullName evidence="8">Thymidylate kinase</fullName>
        <ecNumber evidence="8">2.7.4.9</ecNumber>
    </recommendedName>
    <alternativeName>
        <fullName evidence="8">dTMP kinase</fullName>
    </alternativeName>
</protein>
<dbReference type="SUPFAM" id="SSF52540">
    <property type="entry name" value="P-loop containing nucleoside triphosphate hydrolases"/>
    <property type="match status" value="1"/>
</dbReference>
<dbReference type="InterPro" id="IPR018095">
    <property type="entry name" value="Thymidylate_kin_CS"/>
</dbReference>
<comment type="function">
    <text evidence="8">Phosphorylation of dTMP to form dTDP in both de novo and salvage pathways of dTTP synthesis.</text>
</comment>
<evidence type="ECO:0000256" key="7">
    <source>
        <dbReference type="ARBA" id="ARBA00048743"/>
    </source>
</evidence>
<comment type="catalytic activity">
    <reaction evidence="7 8">
        <text>dTMP + ATP = dTDP + ADP</text>
        <dbReference type="Rhea" id="RHEA:13517"/>
        <dbReference type="ChEBI" id="CHEBI:30616"/>
        <dbReference type="ChEBI" id="CHEBI:58369"/>
        <dbReference type="ChEBI" id="CHEBI:63528"/>
        <dbReference type="ChEBI" id="CHEBI:456216"/>
        <dbReference type="EC" id="2.7.4.9"/>
    </reaction>
</comment>
<dbReference type="NCBIfam" id="TIGR00041">
    <property type="entry name" value="DTMP_kinase"/>
    <property type="match status" value="1"/>
</dbReference>
<proteinExistence type="inferred from homology"/>
<feature type="domain" description="Thymidylate kinase-like" evidence="9">
    <location>
        <begin position="3"/>
        <end position="161"/>
    </location>
</feature>
<comment type="caution">
    <text evidence="8">Lacks conserved residue(s) required for the propagation of feature annotation.</text>
</comment>
<reference evidence="10 11" key="1">
    <citation type="submission" date="2019-02" db="EMBL/GenBank/DDBJ databases">
        <title>Deep-cultivation of Planctomycetes and their phenomic and genomic characterization uncovers novel biology.</title>
        <authorList>
            <person name="Wiegand S."/>
            <person name="Jogler M."/>
            <person name="Boedeker C."/>
            <person name="Pinto D."/>
            <person name="Vollmers J."/>
            <person name="Rivas-Marin E."/>
            <person name="Kohn T."/>
            <person name="Peeters S.H."/>
            <person name="Heuer A."/>
            <person name="Rast P."/>
            <person name="Oberbeckmann S."/>
            <person name="Bunk B."/>
            <person name="Jeske O."/>
            <person name="Meyerdierks A."/>
            <person name="Storesund J.E."/>
            <person name="Kallscheuer N."/>
            <person name="Luecker S."/>
            <person name="Lage O.M."/>
            <person name="Pohl T."/>
            <person name="Merkel B.J."/>
            <person name="Hornburger P."/>
            <person name="Mueller R.-W."/>
            <person name="Bruemmer F."/>
            <person name="Labrenz M."/>
            <person name="Spormann A.M."/>
            <person name="Op den Camp H."/>
            <person name="Overmann J."/>
            <person name="Amann R."/>
            <person name="Jetten M.S.M."/>
            <person name="Mascher T."/>
            <person name="Medema M.H."/>
            <person name="Devos D.P."/>
            <person name="Kaster A.-K."/>
            <person name="Ovreas L."/>
            <person name="Rohde M."/>
            <person name="Galperin M.Y."/>
            <person name="Jogler C."/>
        </authorList>
    </citation>
    <scope>NUCLEOTIDE SEQUENCE [LARGE SCALE GENOMIC DNA]</scope>
    <source>
        <strain evidence="10 11">ElP</strain>
    </source>
</reference>
<evidence type="ECO:0000256" key="4">
    <source>
        <dbReference type="ARBA" id="ARBA00022741"/>
    </source>
</evidence>
<dbReference type="InterPro" id="IPR027417">
    <property type="entry name" value="P-loop_NTPase"/>
</dbReference>
<keyword evidence="2 8" id="KW-0808">Transferase</keyword>
<dbReference type="InterPro" id="IPR018094">
    <property type="entry name" value="Thymidylate_kinase"/>
</dbReference>
<dbReference type="EMBL" id="CP036426">
    <property type="protein sequence ID" value="QDV34348.1"/>
    <property type="molecule type" value="Genomic_DNA"/>
</dbReference>
<dbReference type="PROSITE" id="PS01331">
    <property type="entry name" value="THYMIDYLATE_KINASE"/>
    <property type="match status" value="1"/>
</dbReference>
<dbReference type="PANTHER" id="PTHR10344:SF4">
    <property type="entry name" value="UMP-CMP KINASE 2, MITOCHONDRIAL"/>
    <property type="match status" value="1"/>
</dbReference>
<keyword evidence="4 8" id="KW-0547">Nucleotide-binding</keyword>
<dbReference type="GO" id="GO:0006227">
    <property type="term" value="P:dUDP biosynthetic process"/>
    <property type="evidence" value="ECO:0007669"/>
    <property type="project" value="TreeGrafter"/>
</dbReference>
<evidence type="ECO:0000259" key="9">
    <source>
        <dbReference type="Pfam" id="PF02223"/>
    </source>
</evidence>
<evidence type="ECO:0000313" key="11">
    <source>
        <dbReference type="Proteomes" id="UP000317835"/>
    </source>
</evidence>
<dbReference type="KEGG" id="tpla:ElP_22330"/>
<dbReference type="Pfam" id="PF02223">
    <property type="entry name" value="Thymidylate_kin"/>
    <property type="match status" value="1"/>
</dbReference>
<keyword evidence="6 8" id="KW-0067">ATP-binding</keyword>
<gene>
    <name evidence="8 10" type="primary">tmk</name>
    <name evidence="10" type="ORF">ElP_22330</name>
</gene>
<keyword evidence="11" id="KW-1185">Reference proteome</keyword>
<sequence>MEVVSCRDPGGTPLGDRLRALVKDRGDVPIGMRAEMLLFMSSRAQLVEQVIRPALDAGRVVVCDRYLLSNVVYQGYAGGLGVEELWTVGRAATGGLMPDLTLLIDVPPEVARSRTGGPRDRIEDRGEDYRARVRDGFLRASASYPAPISVIDGSTGPDEVALRIEGEVRRALGIGPRS</sequence>
<evidence type="ECO:0000256" key="6">
    <source>
        <dbReference type="ARBA" id="ARBA00022840"/>
    </source>
</evidence>
<evidence type="ECO:0000313" key="10">
    <source>
        <dbReference type="EMBL" id="QDV34348.1"/>
    </source>
</evidence>
<dbReference type="GO" id="GO:0005524">
    <property type="term" value="F:ATP binding"/>
    <property type="evidence" value="ECO:0007669"/>
    <property type="project" value="UniProtKB-UniRule"/>
</dbReference>
<dbReference type="AlphaFoldDB" id="A0A518H0I9"/>
<evidence type="ECO:0000256" key="3">
    <source>
        <dbReference type="ARBA" id="ARBA00022727"/>
    </source>
</evidence>
<evidence type="ECO:0000256" key="5">
    <source>
        <dbReference type="ARBA" id="ARBA00022777"/>
    </source>
</evidence>
<dbReference type="EC" id="2.7.4.9" evidence="8"/>
<dbReference type="Gene3D" id="3.40.50.300">
    <property type="entry name" value="P-loop containing nucleotide triphosphate hydrolases"/>
    <property type="match status" value="1"/>
</dbReference>
<organism evidence="10 11">
    <name type="scientific">Tautonia plasticadhaerens</name>
    <dbReference type="NCBI Taxonomy" id="2527974"/>
    <lineage>
        <taxon>Bacteria</taxon>
        <taxon>Pseudomonadati</taxon>
        <taxon>Planctomycetota</taxon>
        <taxon>Planctomycetia</taxon>
        <taxon>Isosphaerales</taxon>
        <taxon>Isosphaeraceae</taxon>
        <taxon>Tautonia</taxon>
    </lineage>
</organism>
<evidence type="ECO:0000256" key="2">
    <source>
        <dbReference type="ARBA" id="ARBA00022679"/>
    </source>
</evidence>
<comment type="similarity">
    <text evidence="1 8">Belongs to the thymidylate kinase family.</text>
</comment>
<accession>A0A518H0I9</accession>